<reference evidence="13" key="2">
    <citation type="submission" date="2025-08" db="UniProtKB">
        <authorList>
            <consortium name="RefSeq"/>
        </authorList>
    </citation>
    <scope>IDENTIFICATION</scope>
    <source>
        <tissue evidence="13">Adult</tissue>
    </source>
</reference>
<dbReference type="Gene3D" id="1.10.287.70">
    <property type="match status" value="1"/>
</dbReference>
<feature type="compositionally biased region" description="Pro residues" evidence="8">
    <location>
        <begin position="613"/>
        <end position="625"/>
    </location>
</feature>
<evidence type="ECO:0000256" key="5">
    <source>
        <dbReference type="ARBA" id="ARBA00023136"/>
    </source>
</evidence>
<dbReference type="GO" id="GO:0005509">
    <property type="term" value="F:calcium ion binding"/>
    <property type="evidence" value="ECO:0007669"/>
    <property type="project" value="InterPro"/>
</dbReference>
<feature type="transmembrane region" description="Helical" evidence="9">
    <location>
        <begin position="397"/>
        <end position="420"/>
    </location>
</feature>
<evidence type="ECO:0000313" key="12">
    <source>
        <dbReference type="Proteomes" id="UP001652620"/>
    </source>
</evidence>
<dbReference type="AlphaFoldDB" id="A0A6I9VJ28"/>
<evidence type="ECO:0000256" key="1">
    <source>
        <dbReference type="ARBA" id="ARBA00004141"/>
    </source>
</evidence>
<dbReference type="PANTHER" id="PTHR10877">
    <property type="entry name" value="POLYCYSTIN FAMILY MEMBER"/>
    <property type="match status" value="1"/>
</dbReference>
<evidence type="ECO:0000256" key="4">
    <source>
        <dbReference type="ARBA" id="ARBA00022989"/>
    </source>
</evidence>
<dbReference type="OrthoDB" id="10068803at2759"/>
<feature type="domain" description="Polycystin cation channel PKD1/PKD2" evidence="10">
    <location>
        <begin position="268"/>
        <end position="486"/>
    </location>
</feature>
<dbReference type="GO" id="GO:0016020">
    <property type="term" value="C:membrane"/>
    <property type="evidence" value="ECO:0007669"/>
    <property type="project" value="UniProtKB-SubCell"/>
</dbReference>
<feature type="region of interest" description="Disordered" evidence="8">
    <location>
        <begin position="601"/>
        <end position="636"/>
    </location>
</feature>
<dbReference type="KEGG" id="bdr:105230830"/>
<sequence>MNFETRVKYDSEANIKKALRAVSLYCVFIVMTTVVAVSARHHYMYYFNHAIKRHFLIYERLVTYNEWWSELADSFLPEVLPSPPASNESDATANANSNPGVNASTAHKVIKLDESILLGTPRLRQLRVVDTTCVGSKSFTKHFHFICYPDYSYSDSKTTGEHIGAKYESAYHLSAMPIQGRIHTYWGGGFVQNLDRNFNESLPLIESLAQLDWLDRGTRLMIFEFTLYNKNTDLFNNVKILGEVPVTGGVLLYIQVQAVQKHAVWTGSVWIIVSAIIFYIMAMYYCVGEILVCRRSGYKKYLKNFWNIVDLVILILVTLSFSYNIFHPIYLHYYLKHANALPTEYHSLDVICWLNSHYMNLIAVLAFLVWIKIFQFFTFNKTSIQLNATFVKCYRDLLNFVLIFLIIFLSYAMLGMLLFGHAHEDFFVFPIAFWSVMRMVLADFDYVGVEHANPVLGPIYFFSFILIVYFILINMFLAIIYDTFRNIKTYEIPPEKKQLPQFFKKYWDKGKDGGKKALNAIGLCKRRNTKRDTEPLRELNDENEPPFPPTPRPEKKMRVSKNEILQNYFETIQNKRDAEQIDNLTKHITALEEILAKMSDDIKRLEAETPDPSTRPEPPRQPKTPPRLKVFINRKK</sequence>
<evidence type="ECO:0000256" key="8">
    <source>
        <dbReference type="SAM" id="MobiDB-lite"/>
    </source>
</evidence>
<keyword evidence="5 9" id="KW-0472">Membrane</keyword>
<dbReference type="Pfam" id="PF20519">
    <property type="entry name" value="Polycystin_dom"/>
    <property type="match status" value="1"/>
</dbReference>
<feature type="transmembrane region" description="Helical" evidence="9">
    <location>
        <begin position="459"/>
        <end position="481"/>
    </location>
</feature>
<protein>
    <submittedName>
        <fullName evidence="13">Polycystic kidney disease 2-like 1 protein</fullName>
    </submittedName>
</protein>
<dbReference type="InterPro" id="IPR003915">
    <property type="entry name" value="PKD_2"/>
</dbReference>
<comment type="similarity">
    <text evidence="2">Belongs to the polycystin family.</text>
</comment>
<evidence type="ECO:0000256" key="9">
    <source>
        <dbReference type="SAM" id="Phobius"/>
    </source>
</evidence>
<evidence type="ECO:0000259" key="11">
    <source>
        <dbReference type="Pfam" id="PF20519"/>
    </source>
</evidence>
<feature type="transmembrane region" description="Helical" evidence="9">
    <location>
        <begin position="358"/>
        <end position="377"/>
    </location>
</feature>
<evidence type="ECO:0000256" key="3">
    <source>
        <dbReference type="ARBA" id="ARBA00022692"/>
    </source>
</evidence>
<dbReference type="InterPro" id="IPR051223">
    <property type="entry name" value="Polycystin"/>
</dbReference>
<dbReference type="PRINTS" id="PR01433">
    <property type="entry name" value="POLYCYSTIN2"/>
</dbReference>
<reference evidence="12" key="1">
    <citation type="submission" date="2025-05" db="UniProtKB">
        <authorList>
            <consortium name="RefSeq"/>
        </authorList>
    </citation>
    <scope>NUCLEOTIDE SEQUENCE [LARGE SCALE GENOMIC DNA]</scope>
</reference>
<comment type="subcellular location">
    <subcellularLocation>
        <location evidence="1">Membrane</location>
        <topology evidence="1">Multi-pass membrane protein</topology>
    </subcellularLocation>
</comment>
<proteinExistence type="inferred from homology"/>
<dbReference type="RefSeq" id="XP_011210119.2">
    <property type="nucleotide sequence ID" value="XM_011211817.4"/>
</dbReference>
<feature type="transmembrane region" description="Helical" evidence="9">
    <location>
        <begin position="305"/>
        <end position="326"/>
    </location>
</feature>
<keyword evidence="4 9" id="KW-1133">Transmembrane helix</keyword>
<evidence type="ECO:0000256" key="2">
    <source>
        <dbReference type="ARBA" id="ARBA00007200"/>
    </source>
</evidence>
<dbReference type="Proteomes" id="UP001652620">
    <property type="component" value="Chromosome 1"/>
</dbReference>
<feature type="domain" description="Polycystin" evidence="11">
    <location>
        <begin position="104"/>
        <end position="260"/>
    </location>
</feature>
<feature type="compositionally biased region" description="Basic and acidic residues" evidence="8">
    <location>
        <begin position="531"/>
        <end position="540"/>
    </location>
</feature>
<name>A0A6I9VJ28_BACDO</name>
<dbReference type="InterPro" id="IPR046791">
    <property type="entry name" value="Polycystin_dom"/>
</dbReference>
<dbReference type="PANTHER" id="PTHR10877:SF183">
    <property type="entry name" value="AT14535P-RELATED"/>
    <property type="match status" value="1"/>
</dbReference>
<feature type="region of interest" description="Disordered" evidence="8">
    <location>
        <begin position="531"/>
        <end position="559"/>
    </location>
</feature>
<feature type="disulfide bond" evidence="7">
    <location>
        <begin position="133"/>
        <end position="147"/>
    </location>
</feature>
<accession>A0A6I9VJ28</accession>
<dbReference type="GO" id="GO:0050982">
    <property type="term" value="P:detection of mechanical stimulus"/>
    <property type="evidence" value="ECO:0007669"/>
    <property type="project" value="TreeGrafter"/>
</dbReference>
<keyword evidence="3 9" id="KW-0812">Transmembrane</keyword>
<organism evidence="12 13">
    <name type="scientific">Bactrocera dorsalis</name>
    <name type="common">Oriental fruit fly</name>
    <name type="synonym">Dacus dorsalis</name>
    <dbReference type="NCBI Taxonomy" id="27457"/>
    <lineage>
        <taxon>Eukaryota</taxon>
        <taxon>Metazoa</taxon>
        <taxon>Ecdysozoa</taxon>
        <taxon>Arthropoda</taxon>
        <taxon>Hexapoda</taxon>
        <taxon>Insecta</taxon>
        <taxon>Pterygota</taxon>
        <taxon>Neoptera</taxon>
        <taxon>Endopterygota</taxon>
        <taxon>Diptera</taxon>
        <taxon>Brachycera</taxon>
        <taxon>Muscomorpha</taxon>
        <taxon>Tephritoidea</taxon>
        <taxon>Tephritidae</taxon>
        <taxon>Bactrocera</taxon>
        <taxon>Bactrocera</taxon>
    </lineage>
</organism>
<evidence type="ECO:0000256" key="6">
    <source>
        <dbReference type="ARBA" id="ARBA00023180"/>
    </source>
</evidence>
<evidence type="ECO:0000313" key="13">
    <source>
        <dbReference type="RefSeq" id="XP_011210119.2"/>
    </source>
</evidence>
<gene>
    <name evidence="13" type="primary">LOC105230830</name>
</gene>
<evidence type="ECO:0000259" key="10">
    <source>
        <dbReference type="Pfam" id="PF08016"/>
    </source>
</evidence>
<feature type="transmembrane region" description="Helical" evidence="9">
    <location>
        <begin position="269"/>
        <end position="293"/>
    </location>
</feature>
<dbReference type="GO" id="GO:0005262">
    <property type="term" value="F:calcium channel activity"/>
    <property type="evidence" value="ECO:0007669"/>
    <property type="project" value="TreeGrafter"/>
</dbReference>
<dbReference type="InterPro" id="IPR013122">
    <property type="entry name" value="PKD1_2_channel"/>
</dbReference>
<feature type="transmembrane region" description="Helical" evidence="9">
    <location>
        <begin position="21"/>
        <end position="39"/>
    </location>
</feature>
<keyword evidence="12" id="KW-1185">Reference proteome</keyword>
<keyword evidence="6" id="KW-0325">Glycoprotein</keyword>
<dbReference type="GeneID" id="105230830"/>
<dbReference type="Pfam" id="PF08016">
    <property type="entry name" value="PKD_channel"/>
    <property type="match status" value="1"/>
</dbReference>
<evidence type="ECO:0000256" key="7">
    <source>
        <dbReference type="PIRSR" id="PIRSR603915-2"/>
    </source>
</evidence>